<feature type="binding site" evidence="13">
    <location>
        <begin position="266"/>
        <end position="272"/>
    </location>
    <ligand>
        <name>S-adenosyl-L-methionine</name>
        <dbReference type="ChEBI" id="CHEBI:59789"/>
    </ligand>
</feature>
<dbReference type="InterPro" id="IPR004573">
    <property type="entry name" value="rRNA_ssu_MeTfrase_B"/>
</dbReference>
<comment type="similarity">
    <text evidence="13">Belongs to the class I-like SAM-binding methyltransferase superfamily. RsmB/NOP family.</text>
</comment>
<sequence length="448" mass="50687">MTTSKPVNQVNLRNIVLEMLLKVNKGEKSHVALKSTLDKNVSLDKHQRSFITRLFQGTLERRIELDFIINQFSKTPVNKMKPVIREILRMGVYQIKYMDNVPVSAVCNEGVKLAEKRKFRNLKGFVNGVLRNVARNIEKIEYPKEQKERLSVIYSVPKWIIEKWTKEYGISKTEEMLEGLYKPKATSVRCNTSKATVEEIVKSLEYQGTTVEKSKLYDKALKISGYDKLENLDVFKAGMVTVQDESSMMVGIAANPKEKDYIIDVCAAPGGKSLHVSELLNGTGTVEARDLTEYKIGLIEENIARVGNENIITKVSDATVLDKEAIEKADIVIADLPCSGLGVIGNKSDIKYNITQNQIDELVELQRKILKQISKYVKQGGKLLYSTCTVNRQENDSNVKWIQDNLPFKLQSLNGIVPEQLKCEKGCLQIYPGQYGMDGFFVSLFIRE</sequence>
<dbReference type="GO" id="GO:0006355">
    <property type="term" value="P:regulation of DNA-templated transcription"/>
    <property type="evidence" value="ECO:0007669"/>
    <property type="project" value="InterPro"/>
</dbReference>
<keyword evidence="9 13" id="KW-0694">RNA-binding</keyword>
<keyword evidence="16" id="KW-1185">Reference proteome</keyword>
<evidence type="ECO:0000256" key="12">
    <source>
        <dbReference type="ARBA" id="ARBA00047283"/>
    </source>
</evidence>
<keyword evidence="8 13" id="KW-0949">S-adenosyl-L-methionine</keyword>
<protein>
    <recommendedName>
        <fullName evidence="3">16S rRNA (cytosine(967)-C(5))-methyltransferase</fullName>
        <ecNumber evidence="3">2.1.1.176</ecNumber>
    </recommendedName>
    <alternativeName>
        <fullName evidence="10">16S rRNA m5C967 methyltransferase</fullName>
    </alternativeName>
    <alternativeName>
        <fullName evidence="11">rRNA (cytosine-C(5)-)-methyltransferase RsmB</fullName>
    </alternativeName>
</protein>
<dbReference type="NCBIfam" id="TIGR00563">
    <property type="entry name" value="rsmB"/>
    <property type="match status" value="1"/>
</dbReference>
<evidence type="ECO:0000259" key="14">
    <source>
        <dbReference type="PROSITE" id="PS51686"/>
    </source>
</evidence>
<proteinExistence type="inferred from homology"/>
<feature type="binding site" evidence="13">
    <location>
        <position position="290"/>
    </location>
    <ligand>
        <name>S-adenosyl-L-methionine</name>
        <dbReference type="ChEBI" id="CHEBI:59789"/>
    </ligand>
</feature>
<evidence type="ECO:0000256" key="3">
    <source>
        <dbReference type="ARBA" id="ARBA00012140"/>
    </source>
</evidence>
<comment type="subcellular location">
    <subcellularLocation>
        <location evidence="2">Cytoplasm</location>
    </subcellularLocation>
</comment>
<evidence type="ECO:0000256" key="6">
    <source>
        <dbReference type="ARBA" id="ARBA00022603"/>
    </source>
</evidence>
<dbReference type="Gene3D" id="1.10.940.10">
    <property type="entry name" value="NusB-like"/>
    <property type="match status" value="1"/>
</dbReference>
<feature type="active site" description="Nucleophile" evidence="13">
    <location>
        <position position="388"/>
    </location>
</feature>
<organism evidence="15 16">
    <name type="scientific">Eubacterium ventriosum</name>
    <dbReference type="NCBI Taxonomy" id="39496"/>
    <lineage>
        <taxon>Bacteria</taxon>
        <taxon>Bacillati</taxon>
        <taxon>Bacillota</taxon>
        <taxon>Clostridia</taxon>
        <taxon>Eubacteriales</taxon>
        <taxon>Eubacteriaceae</taxon>
        <taxon>Eubacterium</taxon>
    </lineage>
</organism>
<dbReference type="InterPro" id="IPR006027">
    <property type="entry name" value="NusB_RsmB_TIM44"/>
</dbReference>
<dbReference type="Gene3D" id="3.40.50.150">
    <property type="entry name" value="Vaccinia Virus protein VP39"/>
    <property type="match status" value="1"/>
</dbReference>
<comment type="function">
    <text evidence="1">Specifically methylates the cytosine at position 967 (m5C967) of 16S rRNA.</text>
</comment>
<evidence type="ECO:0000256" key="9">
    <source>
        <dbReference type="ARBA" id="ARBA00022884"/>
    </source>
</evidence>
<dbReference type="InterPro" id="IPR035926">
    <property type="entry name" value="NusB-like_sf"/>
</dbReference>
<dbReference type="InterPro" id="IPR029063">
    <property type="entry name" value="SAM-dependent_MTases_sf"/>
</dbReference>
<keyword evidence="4" id="KW-0963">Cytoplasm</keyword>
<dbReference type="PROSITE" id="PS51686">
    <property type="entry name" value="SAM_MT_RSMB_NOP"/>
    <property type="match status" value="1"/>
</dbReference>
<name>A0A413RBR5_9FIRM</name>
<dbReference type="AlphaFoldDB" id="A0A413RBR5"/>
<dbReference type="InterPro" id="IPR023267">
    <property type="entry name" value="RCMT"/>
</dbReference>
<keyword evidence="7 13" id="KW-0808">Transferase</keyword>
<dbReference type="Pfam" id="PF01189">
    <property type="entry name" value="Methyltr_RsmB-F"/>
    <property type="match status" value="1"/>
</dbReference>
<dbReference type="FunFam" id="3.30.70.1170:FF:000003">
    <property type="entry name" value="16S rRNA (Cytosine(967)-C(5))-methyltransferase RsmB"/>
    <property type="match status" value="1"/>
</dbReference>
<dbReference type="PRINTS" id="PR02008">
    <property type="entry name" value="RCMTFAMILY"/>
</dbReference>
<evidence type="ECO:0000256" key="4">
    <source>
        <dbReference type="ARBA" id="ARBA00022490"/>
    </source>
</evidence>
<feature type="domain" description="SAM-dependent MTase RsmB/NOP-type" evidence="14">
    <location>
        <begin position="176"/>
        <end position="448"/>
    </location>
</feature>
<evidence type="ECO:0000256" key="2">
    <source>
        <dbReference type="ARBA" id="ARBA00004496"/>
    </source>
</evidence>
<dbReference type="EC" id="2.1.1.176" evidence="3"/>
<feature type="binding site" evidence="13">
    <location>
        <position position="335"/>
    </location>
    <ligand>
        <name>S-adenosyl-L-methionine</name>
        <dbReference type="ChEBI" id="CHEBI:59789"/>
    </ligand>
</feature>
<dbReference type="Pfam" id="PF01029">
    <property type="entry name" value="NusB"/>
    <property type="match status" value="1"/>
</dbReference>
<dbReference type="GO" id="GO:0008649">
    <property type="term" value="F:rRNA methyltransferase activity"/>
    <property type="evidence" value="ECO:0007669"/>
    <property type="project" value="InterPro"/>
</dbReference>
<comment type="caution">
    <text evidence="15">The sequence shown here is derived from an EMBL/GenBank/DDBJ whole genome shotgun (WGS) entry which is preliminary data.</text>
</comment>
<keyword evidence="6 13" id="KW-0489">Methyltransferase</keyword>
<evidence type="ECO:0000313" key="15">
    <source>
        <dbReference type="EMBL" id="RHA20064.1"/>
    </source>
</evidence>
<dbReference type="Pfam" id="PF22458">
    <property type="entry name" value="RsmF-B_ferredox"/>
    <property type="match status" value="1"/>
</dbReference>
<evidence type="ECO:0000256" key="10">
    <source>
        <dbReference type="ARBA" id="ARBA00030399"/>
    </source>
</evidence>
<dbReference type="SUPFAM" id="SSF53335">
    <property type="entry name" value="S-adenosyl-L-methionine-dependent methyltransferases"/>
    <property type="match status" value="1"/>
</dbReference>
<dbReference type="GO" id="GO:0003723">
    <property type="term" value="F:RNA binding"/>
    <property type="evidence" value="ECO:0007669"/>
    <property type="project" value="UniProtKB-UniRule"/>
</dbReference>
<dbReference type="PANTHER" id="PTHR22807:SF53">
    <property type="entry name" value="RIBOSOMAL RNA SMALL SUBUNIT METHYLTRANSFERASE B-RELATED"/>
    <property type="match status" value="1"/>
</dbReference>
<evidence type="ECO:0000256" key="8">
    <source>
        <dbReference type="ARBA" id="ARBA00022691"/>
    </source>
</evidence>
<dbReference type="CDD" id="cd02440">
    <property type="entry name" value="AdoMet_MTases"/>
    <property type="match status" value="1"/>
</dbReference>
<feature type="binding site" evidence="13">
    <location>
        <position position="317"/>
    </location>
    <ligand>
        <name>S-adenosyl-L-methionine</name>
        <dbReference type="ChEBI" id="CHEBI:59789"/>
    </ligand>
</feature>
<dbReference type="Proteomes" id="UP000284779">
    <property type="component" value="Unassembled WGS sequence"/>
</dbReference>
<dbReference type="InterPro" id="IPR054728">
    <property type="entry name" value="RsmB-like_ferredoxin"/>
</dbReference>
<evidence type="ECO:0000256" key="13">
    <source>
        <dbReference type="PROSITE-ProRule" id="PRU01023"/>
    </source>
</evidence>
<keyword evidence="5" id="KW-0698">rRNA processing</keyword>
<accession>A0A413RBR5</accession>
<dbReference type="RefSeq" id="WP_117969577.1">
    <property type="nucleotide sequence ID" value="NZ_CAUBDO010000006.1"/>
</dbReference>
<dbReference type="EMBL" id="QSFD01000002">
    <property type="protein sequence ID" value="RHA20064.1"/>
    <property type="molecule type" value="Genomic_DNA"/>
</dbReference>
<dbReference type="PANTHER" id="PTHR22807">
    <property type="entry name" value="NOP2 YEAST -RELATED NOL1/NOP2/FMU SUN DOMAIN-CONTAINING"/>
    <property type="match status" value="1"/>
</dbReference>
<dbReference type="NCBIfam" id="NF011494">
    <property type="entry name" value="PRK14902.1"/>
    <property type="match status" value="1"/>
</dbReference>
<dbReference type="SUPFAM" id="SSF48013">
    <property type="entry name" value="NusB-like"/>
    <property type="match status" value="1"/>
</dbReference>
<evidence type="ECO:0000256" key="11">
    <source>
        <dbReference type="ARBA" id="ARBA00031088"/>
    </source>
</evidence>
<evidence type="ECO:0000256" key="7">
    <source>
        <dbReference type="ARBA" id="ARBA00022679"/>
    </source>
</evidence>
<reference evidence="15 16" key="1">
    <citation type="submission" date="2018-08" db="EMBL/GenBank/DDBJ databases">
        <title>A genome reference for cultivated species of the human gut microbiota.</title>
        <authorList>
            <person name="Zou Y."/>
            <person name="Xue W."/>
            <person name="Luo G."/>
        </authorList>
    </citation>
    <scope>NUCLEOTIDE SEQUENCE [LARGE SCALE GENOMIC DNA]</scope>
    <source>
        <strain evidence="15 16">AM44-11BH</strain>
    </source>
</reference>
<dbReference type="InterPro" id="IPR001678">
    <property type="entry name" value="MeTrfase_RsmB-F_NOP2_dom"/>
</dbReference>
<gene>
    <name evidence="15" type="ORF">DW944_02675</name>
</gene>
<dbReference type="GO" id="GO:0005737">
    <property type="term" value="C:cytoplasm"/>
    <property type="evidence" value="ECO:0007669"/>
    <property type="project" value="UniProtKB-SubCell"/>
</dbReference>
<evidence type="ECO:0000256" key="1">
    <source>
        <dbReference type="ARBA" id="ARBA00002724"/>
    </source>
</evidence>
<evidence type="ECO:0000313" key="16">
    <source>
        <dbReference type="Proteomes" id="UP000284779"/>
    </source>
</evidence>
<dbReference type="InterPro" id="IPR049560">
    <property type="entry name" value="MeTrfase_RsmB-F_NOP2_cat"/>
</dbReference>
<dbReference type="Gene3D" id="3.30.70.1170">
    <property type="entry name" value="Sun protein, domain 3"/>
    <property type="match status" value="1"/>
</dbReference>
<evidence type="ECO:0000256" key="5">
    <source>
        <dbReference type="ARBA" id="ARBA00022552"/>
    </source>
</evidence>
<comment type="catalytic activity">
    <reaction evidence="12">
        <text>cytidine(967) in 16S rRNA + S-adenosyl-L-methionine = 5-methylcytidine(967) in 16S rRNA + S-adenosyl-L-homocysteine + H(+)</text>
        <dbReference type="Rhea" id="RHEA:42748"/>
        <dbReference type="Rhea" id="RHEA-COMP:10219"/>
        <dbReference type="Rhea" id="RHEA-COMP:10220"/>
        <dbReference type="ChEBI" id="CHEBI:15378"/>
        <dbReference type="ChEBI" id="CHEBI:57856"/>
        <dbReference type="ChEBI" id="CHEBI:59789"/>
        <dbReference type="ChEBI" id="CHEBI:74483"/>
        <dbReference type="ChEBI" id="CHEBI:82748"/>
        <dbReference type="EC" id="2.1.1.176"/>
    </reaction>
</comment>